<dbReference type="PANTHER" id="PTHR21666">
    <property type="entry name" value="PEPTIDASE-RELATED"/>
    <property type="match status" value="1"/>
</dbReference>
<keyword evidence="2" id="KW-0732">Signal</keyword>
<dbReference type="InterPro" id="IPR016047">
    <property type="entry name" value="M23ase_b-sheet_dom"/>
</dbReference>
<feature type="signal peptide" evidence="2">
    <location>
        <begin position="1"/>
        <end position="22"/>
    </location>
</feature>
<proteinExistence type="predicted"/>
<dbReference type="InterPro" id="IPR036779">
    <property type="entry name" value="LysM_dom_sf"/>
</dbReference>
<sequence length="388" mass="40733">MTFPPLSMRPLPLILASALGLAACDQTGTFDFDLRDTVDGFDTSTAVRQAVAAPPRPDSRGIVSYPSYQVAVAQRGDTVQAVASRVGLPADEVARYNGLPPNVPLRRGEIIALPRRVAEPSPATGAPIAGPIRPALETPGLAVESITSTPLEQRAGEAIRRAEARGIQTGQEPTRHQVARGETAFSIARRYGVPVRALAEWNSLDADMTVREGSFLLIPVATEAPPESVTAPGAGSVAPAPPSAVQPLPDEQLDQAPPRDVPASPDLGAQSAGGKFVFPVTGPIIRPYRKGRNDGIDISATPGTPVRAADAGTVAAITRDTDQVPILVLRHPGNILTVYAGVEGIGVQKGDSVARGQTVARIRDTDPSFLHFEVREGFDSVDPVGYLE</sequence>
<organism evidence="4 5">
    <name type="scientific">Palleronia pontilimi</name>
    <dbReference type="NCBI Taxonomy" id="1964209"/>
    <lineage>
        <taxon>Bacteria</taxon>
        <taxon>Pseudomonadati</taxon>
        <taxon>Pseudomonadota</taxon>
        <taxon>Alphaproteobacteria</taxon>
        <taxon>Rhodobacterales</taxon>
        <taxon>Roseobacteraceae</taxon>
        <taxon>Palleronia</taxon>
    </lineage>
</organism>
<dbReference type="GO" id="GO:0004222">
    <property type="term" value="F:metalloendopeptidase activity"/>
    <property type="evidence" value="ECO:0007669"/>
    <property type="project" value="TreeGrafter"/>
</dbReference>
<dbReference type="InterPro" id="IPR050570">
    <property type="entry name" value="Cell_wall_metabolism_enzyme"/>
</dbReference>
<keyword evidence="5" id="KW-1185">Reference proteome</keyword>
<evidence type="ECO:0000256" key="1">
    <source>
        <dbReference type="SAM" id="MobiDB-lite"/>
    </source>
</evidence>
<name>A0A934I955_9RHOB</name>
<dbReference type="PANTHER" id="PTHR21666:SF270">
    <property type="entry name" value="MUREIN HYDROLASE ACTIVATOR ENVC"/>
    <property type="match status" value="1"/>
</dbReference>
<dbReference type="RefSeq" id="WP_198915942.1">
    <property type="nucleotide sequence ID" value="NZ_JAEKPD010000007.1"/>
</dbReference>
<dbReference type="PROSITE" id="PS51782">
    <property type="entry name" value="LYSM"/>
    <property type="match status" value="1"/>
</dbReference>
<dbReference type="SUPFAM" id="SSF51261">
    <property type="entry name" value="Duplicated hybrid motif"/>
    <property type="match status" value="1"/>
</dbReference>
<dbReference type="CDD" id="cd00118">
    <property type="entry name" value="LysM"/>
    <property type="match status" value="2"/>
</dbReference>
<dbReference type="AlphaFoldDB" id="A0A934I955"/>
<comment type="caution">
    <text evidence="4">The sequence shown here is derived from an EMBL/GenBank/DDBJ whole genome shotgun (WGS) entry which is preliminary data.</text>
</comment>
<dbReference type="Proteomes" id="UP000642488">
    <property type="component" value="Unassembled WGS sequence"/>
</dbReference>
<dbReference type="EMBL" id="JAEKPD010000007">
    <property type="protein sequence ID" value="MBJ3762774.1"/>
    <property type="molecule type" value="Genomic_DNA"/>
</dbReference>
<feature type="chain" id="PRO_5037967547" evidence="2">
    <location>
        <begin position="23"/>
        <end position="388"/>
    </location>
</feature>
<accession>A0A934I955</accession>
<dbReference type="SUPFAM" id="SSF54106">
    <property type="entry name" value="LysM domain"/>
    <property type="match status" value="1"/>
</dbReference>
<dbReference type="Gene3D" id="3.10.350.10">
    <property type="entry name" value="LysM domain"/>
    <property type="match status" value="1"/>
</dbReference>
<feature type="domain" description="LysM" evidence="3">
    <location>
        <begin position="174"/>
        <end position="218"/>
    </location>
</feature>
<protein>
    <submittedName>
        <fullName evidence="4">Peptidoglycan DD-metalloendopeptidase family protein</fullName>
    </submittedName>
</protein>
<evidence type="ECO:0000256" key="2">
    <source>
        <dbReference type="SAM" id="SignalP"/>
    </source>
</evidence>
<reference evidence="4" key="1">
    <citation type="submission" date="2020-12" db="EMBL/GenBank/DDBJ databases">
        <title>Bacterial taxonomy.</title>
        <authorList>
            <person name="Pan X."/>
        </authorList>
    </citation>
    <scope>NUCLEOTIDE SEQUENCE</scope>
    <source>
        <strain evidence="4">KCTC 52957</strain>
    </source>
</reference>
<dbReference type="Pfam" id="PF01476">
    <property type="entry name" value="LysM"/>
    <property type="match status" value="2"/>
</dbReference>
<evidence type="ECO:0000259" key="3">
    <source>
        <dbReference type="PROSITE" id="PS51782"/>
    </source>
</evidence>
<feature type="region of interest" description="Disordered" evidence="1">
    <location>
        <begin position="226"/>
        <end position="272"/>
    </location>
</feature>
<evidence type="ECO:0000313" key="4">
    <source>
        <dbReference type="EMBL" id="MBJ3762774.1"/>
    </source>
</evidence>
<dbReference type="SMART" id="SM00257">
    <property type="entry name" value="LysM"/>
    <property type="match status" value="2"/>
</dbReference>
<dbReference type="Gene3D" id="2.70.70.10">
    <property type="entry name" value="Glucose Permease (Domain IIA)"/>
    <property type="match status" value="1"/>
</dbReference>
<evidence type="ECO:0000313" key="5">
    <source>
        <dbReference type="Proteomes" id="UP000642488"/>
    </source>
</evidence>
<dbReference type="InterPro" id="IPR018392">
    <property type="entry name" value="LysM"/>
</dbReference>
<dbReference type="CDD" id="cd12797">
    <property type="entry name" value="M23_peptidase"/>
    <property type="match status" value="1"/>
</dbReference>
<gene>
    <name evidence="4" type="ORF">ILP92_08455</name>
</gene>
<dbReference type="Pfam" id="PF01551">
    <property type="entry name" value="Peptidase_M23"/>
    <property type="match status" value="1"/>
</dbReference>
<dbReference type="InterPro" id="IPR011055">
    <property type="entry name" value="Dup_hybrid_motif"/>
</dbReference>